<keyword evidence="3 8" id="KW-0418">Kinase</keyword>
<keyword evidence="1" id="KW-0808">Transferase</keyword>
<dbReference type="Proteomes" id="UP000023152">
    <property type="component" value="Unassembled WGS sequence"/>
</dbReference>
<keyword evidence="4 5" id="KW-0067">ATP-binding</keyword>
<dbReference type="InterPro" id="IPR011009">
    <property type="entry name" value="Kinase-like_dom_sf"/>
</dbReference>
<dbReference type="Gene3D" id="1.10.510.10">
    <property type="entry name" value="Transferase(Phosphotransferase) domain 1"/>
    <property type="match status" value="1"/>
</dbReference>
<dbReference type="CDD" id="cd13999">
    <property type="entry name" value="STKc_MAP3K-like"/>
    <property type="match status" value="1"/>
</dbReference>
<dbReference type="InterPro" id="IPR017441">
    <property type="entry name" value="Protein_kinase_ATP_BS"/>
</dbReference>
<dbReference type="InterPro" id="IPR000719">
    <property type="entry name" value="Prot_kinase_dom"/>
</dbReference>
<accession>X6L7Z8</accession>
<feature type="region of interest" description="Disordered" evidence="6">
    <location>
        <begin position="384"/>
        <end position="403"/>
    </location>
</feature>
<sequence>SPDKSICRSITSSPREATEQTQMDWIEILPGSIIEGNTLHKNETFESKLLWTEEMHNDFGNNSLDLIPYPNMNAKKYIQQDNIDLEDVQIIRENVGHGKTAVVHKAIYKEQVTVALKEYRFGQLTDQIMKDFHRELRVLKQLRHPNIALLLGSHIDMEAKELFLLLEWLPGGCLFNVLADKEFEISYLDVLTMALDVARGMEYLHAQNIVHRDLKSHKLSHFFFSFVYFVYLCFFFKYKNTTSLLLDEEYRVKVSDFGTAKHVDKLTLAMTEIGTLGYMAPEVIEPPKPHGYDTKVDVFSYGVLLWEMFCRGKVDNTLKGLGFVNYVKQLKEGIRPYIPSDCPDEFRKLINACWQFEPTHRPTFALIVKYLQYIIHSHREEFEKEYGSDSFDPDSNESEDSQT</sequence>
<evidence type="ECO:0000256" key="1">
    <source>
        <dbReference type="ARBA" id="ARBA00022679"/>
    </source>
</evidence>
<evidence type="ECO:0000256" key="6">
    <source>
        <dbReference type="SAM" id="MobiDB-lite"/>
    </source>
</evidence>
<organism evidence="8 9">
    <name type="scientific">Reticulomyxa filosa</name>
    <dbReference type="NCBI Taxonomy" id="46433"/>
    <lineage>
        <taxon>Eukaryota</taxon>
        <taxon>Sar</taxon>
        <taxon>Rhizaria</taxon>
        <taxon>Retaria</taxon>
        <taxon>Foraminifera</taxon>
        <taxon>Monothalamids</taxon>
        <taxon>Reticulomyxidae</taxon>
        <taxon>Reticulomyxa</taxon>
    </lineage>
</organism>
<reference evidence="8 9" key="1">
    <citation type="journal article" date="2013" name="Curr. Biol.">
        <title>The Genome of the Foraminiferan Reticulomyxa filosa.</title>
        <authorList>
            <person name="Glockner G."/>
            <person name="Hulsmann N."/>
            <person name="Schleicher M."/>
            <person name="Noegel A.A."/>
            <person name="Eichinger L."/>
            <person name="Gallinger C."/>
            <person name="Pawlowski J."/>
            <person name="Sierra R."/>
            <person name="Euteneuer U."/>
            <person name="Pillet L."/>
            <person name="Moustafa A."/>
            <person name="Platzer M."/>
            <person name="Groth M."/>
            <person name="Szafranski K."/>
            <person name="Schliwa M."/>
        </authorList>
    </citation>
    <scope>NUCLEOTIDE SEQUENCE [LARGE SCALE GENOMIC DNA]</scope>
</reference>
<proteinExistence type="predicted"/>
<dbReference type="PANTHER" id="PTHR44329">
    <property type="entry name" value="SERINE/THREONINE-PROTEIN KINASE TNNI3K-RELATED"/>
    <property type="match status" value="1"/>
</dbReference>
<comment type="caution">
    <text evidence="8">The sequence shown here is derived from an EMBL/GenBank/DDBJ whole genome shotgun (WGS) entry which is preliminary data.</text>
</comment>
<feature type="non-terminal residue" evidence="8">
    <location>
        <position position="1"/>
    </location>
</feature>
<keyword evidence="2 5" id="KW-0547">Nucleotide-binding</keyword>
<dbReference type="PROSITE" id="PS00107">
    <property type="entry name" value="PROTEIN_KINASE_ATP"/>
    <property type="match status" value="1"/>
</dbReference>
<name>X6L7Z8_RETFI</name>
<dbReference type="InterPro" id="IPR001245">
    <property type="entry name" value="Ser-Thr/Tyr_kinase_cat_dom"/>
</dbReference>
<evidence type="ECO:0000313" key="8">
    <source>
        <dbReference type="EMBL" id="ETN97580.1"/>
    </source>
</evidence>
<keyword evidence="9" id="KW-1185">Reference proteome</keyword>
<dbReference type="GO" id="GO:0004674">
    <property type="term" value="F:protein serine/threonine kinase activity"/>
    <property type="evidence" value="ECO:0007669"/>
    <property type="project" value="TreeGrafter"/>
</dbReference>
<dbReference type="PRINTS" id="PR00109">
    <property type="entry name" value="TYRKINASE"/>
</dbReference>
<evidence type="ECO:0000256" key="3">
    <source>
        <dbReference type="ARBA" id="ARBA00022777"/>
    </source>
</evidence>
<feature type="compositionally biased region" description="Acidic residues" evidence="6">
    <location>
        <begin position="391"/>
        <end position="403"/>
    </location>
</feature>
<feature type="domain" description="Protein kinase" evidence="7">
    <location>
        <begin position="89"/>
        <end position="374"/>
    </location>
</feature>
<gene>
    <name evidence="8" type="ORF">RFI_39951</name>
</gene>
<feature type="binding site" evidence="5">
    <location>
        <position position="117"/>
    </location>
    <ligand>
        <name>ATP</name>
        <dbReference type="ChEBI" id="CHEBI:30616"/>
    </ligand>
</feature>
<evidence type="ECO:0000256" key="4">
    <source>
        <dbReference type="ARBA" id="ARBA00022840"/>
    </source>
</evidence>
<dbReference type="SUPFAM" id="SSF56112">
    <property type="entry name" value="Protein kinase-like (PK-like)"/>
    <property type="match status" value="1"/>
</dbReference>
<dbReference type="GO" id="GO:0005524">
    <property type="term" value="F:ATP binding"/>
    <property type="evidence" value="ECO:0007669"/>
    <property type="project" value="UniProtKB-UniRule"/>
</dbReference>
<dbReference type="PROSITE" id="PS50011">
    <property type="entry name" value="PROTEIN_KINASE_DOM"/>
    <property type="match status" value="1"/>
</dbReference>
<evidence type="ECO:0000256" key="2">
    <source>
        <dbReference type="ARBA" id="ARBA00022741"/>
    </source>
</evidence>
<dbReference type="OMA" id="PCIVLEY"/>
<dbReference type="InterPro" id="IPR051681">
    <property type="entry name" value="Ser/Thr_Kinases-Pseudokinases"/>
</dbReference>
<evidence type="ECO:0000313" key="9">
    <source>
        <dbReference type="Proteomes" id="UP000023152"/>
    </source>
</evidence>
<dbReference type="EMBL" id="ASPP01049252">
    <property type="protein sequence ID" value="ETN97580.1"/>
    <property type="molecule type" value="Genomic_DNA"/>
</dbReference>
<dbReference type="PANTHER" id="PTHR44329:SF288">
    <property type="entry name" value="MITOGEN-ACTIVATED PROTEIN KINASE KINASE KINASE 20"/>
    <property type="match status" value="1"/>
</dbReference>
<evidence type="ECO:0000259" key="7">
    <source>
        <dbReference type="PROSITE" id="PS50011"/>
    </source>
</evidence>
<dbReference type="AlphaFoldDB" id="X6L7Z8"/>
<dbReference type="OrthoDB" id="4062651at2759"/>
<evidence type="ECO:0000256" key="5">
    <source>
        <dbReference type="PROSITE-ProRule" id="PRU10141"/>
    </source>
</evidence>
<dbReference type="Pfam" id="PF07714">
    <property type="entry name" value="PK_Tyr_Ser-Thr"/>
    <property type="match status" value="2"/>
</dbReference>
<protein>
    <submittedName>
        <fullName evidence="8">Protein kinase domain containing protein</fullName>
    </submittedName>
</protein>